<reference evidence="1" key="1">
    <citation type="journal article" date="2021" name="J. Hered.">
        <title>Genome Assembly of Salicaceae Populus deltoides (Eastern Cottonwood) I-69 Based on Nanopore Sequencing and Hi-C Technologies.</title>
        <authorList>
            <person name="Bai S."/>
            <person name="Wu H."/>
            <person name="Zhang J."/>
            <person name="Pan Z."/>
            <person name="Zhao W."/>
            <person name="Li Z."/>
            <person name="Tong C."/>
        </authorList>
    </citation>
    <scope>NUCLEOTIDE SEQUENCE</scope>
    <source>
        <tissue evidence="1">Leaf</tissue>
    </source>
</reference>
<sequence length="121" mass="13108">MPKHLLGNLMQAFDKASSSFSNILTTLKPDLLSSSFSNILTTLKPDLLICDFFQPWALALALSLNIPTVQFVISGNEANSVAVHALKNSAQCWSGEEIEGRYLDDLSAVAMKKIVLVQGPS</sequence>
<keyword evidence="2" id="KW-1185">Reference proteome</keyword>
<comment type="caution">
    <text evidence="1">The sequence shown here is derived from an EMBL/GenBank/DDBJ whole genome shotgun (WGS) entry which is preliminary data.</text>
</comment>
<protein>
    <submittedName>
        <fullName evidence="1">Uncharacterized protein</fullName>
    </submittedName>
</protein>
<dbReference type="Proteomes" id="UP000807159">
    <property type="component" value="Chromosome 10"/>
</dbReference>
<dbReference type="AlphaFoldDB" id="A0A8T2XX76"/>
<dbReference type="EMBL" id="JACEGQ020000010">
    <property type="protein sequence ID" value="KAH8497444.1"/>
    <property type="molecule type" value="Genomic_DNA"/>
</dbReference>
<proteinExistence type="predicted"/>
<dbReference type="SUPFAM" id="SSF53756">
    <property type="entry name" value="UDP-Glycosyltransferase/glycogen phosphorylase"/>
    <property type="match status" value="1"/>
</dbReference>
<organism evidence="1 2">
    <name type="scientific">Populus deltoides</name>
    <name type="common">Eastern poplar</name>
    <name type="synonym">Eastern cottonwood</name>
    <dbReference type="NCBI Taxonomy" id="3696"/>
    <lineage>
        <taxon>Eukaryota</taxon>
        <taxon>Viridiplantae</taxon>
        <taxon>Streptophyta</taxon>
        <taxon>Embryophyta</taxon>
        <taxon>Tracheophyta</taxon>
        <taxon>Spermatophyta</taxon>
        <taxon>Magnoliopsida</taxon>
        <taxon>eudicotyledons</taxon>
        <taxon>Gunneridae</taxon>
        <taxon>Pentapetalae</taxon>
        <taxon>rosids</taxon>
        <taxon>fabids</taxon>
        <taxon>Malpighiales</taxon>
        <taxon>Salicaceae</taxon>
        <taxon>Saliceae</taxon>
        <taxon>Populus</taxon>
    </lineage>
</organism>
<dbReference type="Gene3D" id="3.40.50.2000">
    <property type="entry name" value="Glycogen Phosphorylase B"/>
    <property type="match status" value="1"/>
</dbReference>
<evidence type="ECO:0000313" key="2">
    <source>
        <dbReference type="Proteomes" id="UP000807159"/>
    </source>
</evidence>
<accession>A0A8T2XX76</accession>
<evidence type="ECO:0000313" key="1">
    <source>
        <dbReference type="EMBL" id="KAH8497444.1"/>
    </source>
</evidence>
<gene>
    <name evidence="1" type="ORF">H0E87_019926</name>
</gene>
<name>A0A8T2XX76_POPDE</name>